<comment type="similarity">
    <text evidence="1 4">Belongs to the short-chain dehydrogenases/reductases (SDR) family.</text>
</comment>
<dbReference type="GO" id="GO:0006654">
    <property type="term" value="P:phosphatidic acid biosynthetic process"/>
    <property type="evidence" value="ECO:0007669"/>
    <property type="project" value="TreeGrafter"/>
</dbReference>
<keyword evidence="2" id="KW-0521">NADP</keyword>
<dbReference type="GO" id="GO:0004806">
    <property type="term" value="F:triacylglycerol lipase activity"/>
    <property type="evidence" value="ECO:0007669"/>
    <property type="project" value="TreeGrafter"/>
</dbReference>
<evidence type="ECO:0000256" key="2">
    <source>
        <dbReference type="ARBA" id="ARBA00022857"/>
    </source>
</evidence>
<dbReference type="AlphaFoldDB" id="A0AAE0KCK1"/>
<reference evidence="5" key="2">
    <citation type="submission" date="2023-06" db="EMBL/GenBank/DDBJ databases">
        <authorList>
            <consortium name="Lawrence Berkeley National Laboratory"/>
            <person name="Haridas S."/>
            <person name="Hensen N."/>
            <person name="Bonometti L."/>
            <person name="Westerberg I."/>
            <person name="Brannstrom I.O."/>
            <person name="Guillou S."/>
            <person name="Cros-Aarteil S."/>
            <person name="Calhoun S."/>
            <person name="Kuo A."/>
            <person name="Mondo S."/>
            <person name="Pangilinan J."/>
            <person name="Riley R."/>
            <person name="Labutti K."/>
            <person name="Andreopoulos B."/>
            <person name="Lipzen A."/>
            <person name="Chen C."/>
            <person name="Yanf M."/>
            <person name="Daum C."/>
            <person name="Ng V."/>
            <person name="Clum A."/>
            <person name="Steindorff A."/>
            <person name="Ohm R."/>
            <person name="Martin F."/>
            <person name="Silar P."/>
            <person name="Natvig D."/>
            <person name="Lalanne C."/>
            <person name="Gautier V."/>
            <person name="Ament-Velasquez S.L."/>
            <person name="Kruys A."/>
            <person name="Hutchinson M.I."/>
            <person name="Powell A.J."/>
            <person name="Barry K."/>
            <person name="Miller A.N."/>
            <person name="Grigoriev I.V."/>
            <person name="Debuchy R."/>
            <person name="Gladieux P."/>
            <person name="Thoren M.H."/>
            <person name="Johannesson H."/>
        </authorList>
    </citation>
    <scope>NUCLEOTIDE SEQUENCE</scope>
    <source>
        <strain evidence="5">CBS 958.72</strain>
    </source>
</reference>
<gene>
    <name evidence="5" type="ORF">B0T24DRAFT_704716</name>
</gene>
<proteinExistence type="inferred from homology"/>
<dbReference type="InterPro" id="IPR020904">
    <property type="entry name" value="Sc_DH/Rdtase_CS"/>
</dbReference>
<accession>A0AAE0KCK1</accession>
<protein>
    <submittedName>
        <fullName evidence="5">Short-chain dehydrogenase</fullName>
    </submittedName>
</protein>
<evidence type="ECO:0000256" key="1">
    <source>
        <dbReference type="ARBA" id="ARBA00006484"/>
    </source>
</evidence>
<evidence type="ECO:0000256" key="4">
    <source>
        <dbReference type="RuleBase" id="RU000363"/>
    </source>
</evidence>
<dbReference type="GO" id="GO:0000140">
    <property type="term" value="F:acylglycerone-phosphate reductase (NADP+) activity"/>
    <property type="evidence" value="ECO:0007669"/>
    <property type="project" value="TreeGrafter"/>
</dbReference>
<dbReference type="PANTHER" id="PTHR44169:SF6">
    <property type="entry name" value="NADPH-DEPENDENT 1-ACYLDIHYDROXYACETONE PHOSPHATE REDUCTASE"/>
    <property type="match status" value="1"/>
</dbReference>
<evidence type="ECO:0000313" key="6">
    <source>
        <dbReference type="Proteomes" id="UP001287356"/>
    </source>
</evidence>
<dbReference type="PRINTS" id="PR00080">
    <property type="entry name" value="SDRFAMILY"/>
</dbReference>
<evidence type="ECO:0000313" key="5">
    <source>
        <dbReference type="EMBL" id="KAK3374333.1"/>
    </source>
</evidence>
<dbReference type="GO" id="GO:0005811">
    <property type="term" value="C:lipid droplet"/>
    <property type="evidence" value="ECO:0007669"/>
    <property type="project" value="TreeGrafter"/>
</dbReference>
<dbReference type="SUPFAM" id="SSF51735">
    <property type="entry name" value="NAD(P)-binding Rossmann-fold domains"/>
    <property type="match status" value="1"/>
</dbReference>
<reference evidence="5" key="1">
    <citation type="journal article" date="2023" name="Mol. Phylogenet. Evol.">
        <title>Genome-scale phylogeny and comparative genomics of the fungal order Sordariales.</title>
        <authorList>
            <person name="Hensen N."/>
            <person name="Bonometti L."/>
            <person name="Westerberg I."/>
            <person name="Brannstrom I.O."/>
            <person name="Guillou S."/>
            <person name="Cros-Aarteil S."/>
            <person name="Calhoun S."/>
            <person name="Haridas S."/>
            <person name="Kuo A."/>
            <person name="Mondo S."/>
            <person name="Pangilinan J."/>
            <person name="Riley R."/>
            <person name="LaButti K."/>
            <person name="Andreopoulos B."/>
            <person name="Lipzen A."/>
            <person name="Chen C."/>
            <person name="Yan M."/>
            <person name="Daum C."/>
            <person name="Ng V."/>
            <person name="Clum A."/>
            <person name="Steindorff A."/>
            <person name="Ohm R.A."/>
            <person name="Martin F."/>
            <person name="Silar P."/>
            <person name="Natvig D.O."/>
            <person name="Lalanne C."/>
            <person name="Gautier V."/>
            <person name="Ament-Velasquez S.L."/>
            <person name="Kruys A."/>
            <person name="Hutchinson M.I."/>
            <person name="Powell A.J."/>
            <person name="Barry K."/>
            <person name="Miller A.N."/>
            <person name="Grigoriev I.V."/>
            <person name="Debuchy R."/>
            <person name="Gladieux P."/>
            <person name="Hiltunen Thoren M."/>
            <person name="Johannesson H."/>
        </authorList>
    </citation>
    <scope>NUCLEOTIDE SEQUENCE</scope>
    <source>
        <strain evidence="5">CBS 958.72</strain>
    </source>
</reference>
<comment type="caution">
    <text evidence="5">The sequence shown here is derived from an EMBL/GenBank/DDBJ whole genome shotgun (WGS) entry which is preliminary data.</text>
</comment>
<organism evidence="5 6">
    <name type="scientific">Lasiosphaeria ovina</name>
    <dbReference type="NCBI Taxonomy" id="92902"/>
    <lineage>
        <taxon>Eukaryota</taxon>
        <taxon>Fungi</taxon>
        <taxon>Dikarya</taxon>
        <taxon>Ascomycota</taxon>
        <taxon>Pezizomycotina</taxon>
        <taxon>Sordariomycetes</taxon>
        <taxon>Sordariomycetidae</taxon>
        <taxon>Sordariales</taxon>
        <taxon>Lasiosphaeriaceae</taxon>
        <taxon>Lasiosphaeria</taxon>
    </lineage>
</organism>
<name>A0AAE0KCK1_9PEZI</name>
<sequence length="315" mass="32876">MSSSKTIPPSKALTILITGCSPGGMGAALAVAFHKAGYNVYATGRDLGKLSPLATQGITTLALDVTSAPSIASAVATVSAALPPDRGLDMLVNNAAANYTMPVADASLDAAKAVFDVNVWAQLAVTQAFLPLLLRATTVSPSSGRRQEALIVNHTSVGSRAALPFQGVYNASKAALAMLSETLRLEVAAFGLRVVDLKTAGVRTNLIANSNVNSSAADSLPAGSMYAPAREVVEAAMSQQALVHRGIEPDVWAEDMAALLLGNWRGKPPPPVVWSGESVLLARLALAMPCNLFEGFVKKMTKLDVVEEIIRESRK</sequence>
<dbReference type="InterPro" id="IPR002347">
    <property type="entry name" value="SDR_fam"/>
</dbReference>
<dbReference type="Pfam" id="PF00106">
    <property type="entry name" value="adh_short"/>
    <property type="match status" value="1"/>
</dbReference>
<evidence type="ECO:0000256" key="3">
    <source>
        <dbReference type="ARBA" id="ARBA00023002"/>
    </source>
</evidence>
<dbReference type="EMBL" id="JAULSN010000004">
    <property type="protein sequence ID" value="KAK3374333.1"/>
    <property type="molecule type" value="Genomic_DNA"/>
</dbReference>
<keyword evidence="6" id="KW-1185">Reference proteome</keyword>
<dbReference type="PANTHER" id="PTHR44169">
    <property type="entry name" value="NADPH-DEPENDENT 1-ACYLDIHYDROXYACETONE PHOSPHATE REDUCTASE"/>
    <property type="match status" value="1"/>
</dbReference>
<dbReference type="PROSITE" id="PS00061">
    <property type="entry name" value="ADH_SHORT"/>
    <property type="match status" value="1"/>
</dbReference>
<keyword evidence="3" id="KW-0560">Oxidoreductase</keyword>
<dbReference type="PRINTS" id="PR00081">
    <property type="entry name" value="GDHRDH"/>
</dbReference>
<dbReference type="GO" id="GO:0019433">
    <property type="term" value="P:triglyceride catabolic process"/>
    <property type="evidence" value="ECO:0007669"/>
    <property type="project" value="TreeGrafter"/>
</dbReference>
<dbReference type="InterPro" id="IPR036291">
    <property type="entry name" value="NAD(P)-bd_dom_sf"/>
</dbReference>
<dbReference type="Proteomes" id="UP001287356">
    <property type="component" value="Unassembled WGS sequence"/>
</dbReference>
<dbReference type="GO" id="GO:0005783">
    <property type="term" value="C:endoplasmic reticulum"/>
    <property type="evidence" value="ECO:0007669"/>
    <property type="project" value="TreeGrafter"/>
</dbReference>
<dbReference type="Gene3D" id="3.40.50.720">
    <property type="entry name" value="NAD(P)-binding Rossmann-like Domain"/>
    <property type="match status" value="1"/>
</dbReference>